<dbReference type="EMBL" id="FOVR01000003">
    <property type="protein sequence ID" value="SFO06563.1"/>
    <property type="molecule type" value="Genomic_DNA"/>
</dbReference>
<reference evidence="1 2" key="1">
    <citation type="submission" date="2016-10" db="EMBL/GenBank/DDBJ databases">
        <authorList>
            <person name="de Groot N.N."/>
        </authorList>
    </citation>
    <scope>NUCLEOTIDE SEQUENCE [LARGE SCALE GENOMIC DNA]</scope>
    <source>
        <strain evidence="1 2">CGMCC 1.9157</strain>
    </source>
</reference>
<sequence length="69" mass="7489">MITIETTVTGGQIAQDMLSDEEEFFYFLEAMGTHASDSFIGSLSDYAGSTEAESITTLCEKIIGALRDE</sequence>
<organism evidence="1 2">
    <name type="scientific">Cohaesibacter marisflavi</name>
    <dbReference type="NCBI Taxonomy" id="655353"/>
    <lineage>
        <taxon>Bacteria</taxon>
        <taxon>Pseudomonadati</taxon>
        <taxon>Pseudomonadota</taxon>
        <taxon>Alphaproteobacteria</taxon>
        <taxon>Hyphomicrobiales</taxon>
        <taxon>Cohaesibacteraceae</taxon>
    </lineage>
</organism>
<gene>
    <name evidence="1" type="ORF">SAMN04488056_10334</name>
</gene>
<dbReference type="STRING" id="655353.SAMN04488056_10334"/>
<accession>A0A1I5E5H1</accession>
<protein>
    <submittedName>
        <fullName evidence="1">Uncharacterized protein</fullName>
    </submittedName>
</protein>
<keyword evidence="2" id="KW-1185">Reference proteome</keyword>
<proteinExistence type="predicted"/>
<dbReference type="AlphaFoldDB" id="A0A1I5E5H1"/>
<evidence type="ECO:0000313" key="2">
    <source>
        <dbReference type="Proteomes" id="UP000199236"/>
    </source>
</evidence>
<dbReference type="Proteomes" id="UP000199236">
    <property type="component" value="Unassembled WGS sequence"/>
</dbReference>
<dbReference type="RefSeq" id="WP_090070520.1">
    <property type="nucleotide sequence ID" value="NZ_FOVR01000003.1"/>
</dbReference>
<evidence type="ECO:0000313" key="1">
    <source>
        <dbReference type="EMBL" id="SFO06563.1"/>
    </source>
</evidence>
<name>A0A1I5E5H1_9HYPH</name>